<organism evidence="2 3">
    <name type="scientific">Dendrothele bispora (strain CBS 962.96)</name>
    <dbReference type="NCBI Taxonomy" id="1314807"/>
    <lineage>
        <taxon>Eukaryota</taxon>
        <taxon>Fungi</taxon>
        <taxon>Dikarya</taxon>
        <taxon>Basidiomycota</taxon>
        <taxon>Agaricomycotina</taxon>
        <taxon>Agaricomycetes</taxon>
        <taxon>Agaricomycetidae</taxon>
        <taxon>Agaricales</taxon>
        <taxon>Agaricales incertae sedis</taxon>
        <taxon>Dendrothele</taxon>
    </lineage>
</organism>
<dbReference type="EMBL" id="ML179062">
    <property type="protein sequence ID" value="THV03863.1"/>
    <property type="molecule type" value="Genomic_DNA"/>
</dbReference>
<name>A0A4S8MLS3_DENBC</name>
<reference evidence="2 3" key="1">
    <citation type="journal article" date="2019" name="Nat. Ecol. Evol.">
        <title>Megaphylogeny resolves global patterns of mushroom evolution.</title>
        <authorList>
            <person name="Varga T."/>
            <person name="Krizsan K."/>
            <person name="Foldi C."/>
            <person name="Dima B."/>
            <person name="Sanchez-Garcia M."/>
            <person name="Sanchez-Ramirez S."/>
            <person name="Szollosi G.J."/>
            <person name="Szarkandi J.G."/>
            <person name="Papp V."/>
            <person name="Albert L."/>
            <person name="Andreopoulos W."/>
            <person name="Angelini C."/>
            <person name="Antonin V."/>
            <person name="Barry K.W."/>
            <person name="Bougher N.L."/>
            <person name="Buchanan P."/>
            <person name="Buyck B."/>
            <person name="Bense V."/>
            <person name="Catcheside P."/>
            <person name="Chovatia M."/>
            <person name="Cooper J."/>
            <person name="Damon W."/>
            <person name="Desjardin D."/>
            <person name="Finy P."/>
            <person name="Geml J."/>
            <person name="Haridas S."/>
            <person name="Hughes K."/>
            <person name="Justo A."/>
            <person name="Karasinski D."/>
            <person name="Kautmanova I."/>
            <person name="Kiss B."/>
            <person name="Kocsube S."/>
            <person name="Kotiranta H."/>
            <person name="LaButti K.M."/>
            <person name="Lechner B.E."/>
            <person name="Liimatainen K."/>
            <person name="Lipzen A."/>
            <person name="Lukacs Z."/>
            <person name="Mihaltcheva S."/>
            <person name="Morgado L.N."/>
            <person name="Niskanen T."/>
            <person name="Noordeloos M.E."/>
            <person name="Ohm R.A."/>
            <person name="Ortiz-Santana B."/>
            <person name="Ovrebo C."/>
            <person name="Racz N."/>
            <person name="Riley R."/>
            <person name="Savchenko A."/>
            <person name="Shiryaev A."/>
            <person name="Soop K."/>
            <person name="Spirin V."/>
            <person name="Szebenyi C."/>
            <person name="Tomsovsky M."/>
            <person name="Tulloss R.E."/>
            <person name="Uehling J."/>
            <person name="Grigoriev I.V."/>
            <person name="Vagvolgyi C."/>
            <person name="Papp T."/>
            <person name="Martin F.M."/>
            <person name="Miettinen O."/>
            <person name="Hibbett D.S."/>
            <person name="Nagy L.G."/>
        </authorList>
    </citation>
    <scope>NUCLEOTIDE SEQUENCE [LARGE SCALE GENOMIC DNA]</scope>
    <source>
        <strain evidence="2 3">CBS 962.96</strain>
    </source>
</reference>
<dbReference type="OrthoDB" id="3063716at2759"/>
<keyword evidence="3" id="KW-1185">Reference proteome</keyword>
<proteinExistence type="predicted"/>
<gene>
    <name evidence="2" type="ORF">K435DRAFT_851464</name>
</gene>
<dbReference type="Proteomes" id="UP000297245">
    <property type="component" value="Unassembled WGS sequence"/>
</dbReference>
<evidence type="ECO:0000313" key="2">
    <source>
        <dbReference type="EMBL" id="THV03863.1"/>
    </source>
</evidence>
<accession>A0A4S8MLS3</accession>
<feature type="compositionally biased region" description="Basic residues" evidence="1">
    <location>
        <begin position="284"/>
        <end position="293"/>
    </location>
</feature>
<feature type="region of interest" description="Disordered" evidence="1">
    <location>
        <begin position="245"/>
        <end position="300"/>
    </location>
</feature>
<evidence type="ECO:0000313" key="3">
    <source>
        <dbReference type="Proteomes" id="UP000297245"/>
    </source>
</evidence>
<dbReference type="AlphaFoldDB" id="A0A4S8MLS3"/>
<protein>
    <submittedName>
        <fullName evidence="2">Uncharacterized protein</fullName>
    </submittedName>
</protein>
<evidence type="ECO:0000256" key="1">
    <source>
        <dbReference type="SAM" id="MobiDB-lite"/>
    </source>
</evidence>
<feature type="region of interest" description="Disordered" evidence="1">
    <location>
        <begin position="78"/>
        <end position="105"/>
    </location>
</feature>
<sequence>MIPRHANPHFSQAFSVETVSRKALLRDDSTSLSDLQVPEMQKDQALYSNSDVDEEERSILLRELDERILGEFELEMCGPESKRDSGLQDEEAEPKERRRKRKKNNTKTEIAKFSFRLFSGAEKLIFLEPGPSKPPSCYREPAYEDTPSEALRRRERAQSVAVDYAWILNESRKECKPFPSTTSRLIYGTIKEPRPSAQGVKDVEDPWPPATLIVRRLQPIRGTRPPVPRTMLKHHPYMRGAEPLVAEVDPDSDRQNEPYGQKATSSGSISRVDLVTSHGDESNRRRRRRRRRASATGPQR</sequence>